<comment type="caution">
    <text evidence="2">The sequence shown here is derived from an EMBL/GenBank/DDBJ whole genome shotgun (WGS) entry which is preliminary data.</text>
</comment>
<evidence type="ECO:0000313" key="3">
    <source>
        <dbReference type="Proteomes" id="UP000027997"/>
    </source>
</evidence>
<dbReference type="Proteomes" id="UP000027997">
    <property type="component" value="Unassembled WGS sequence"/>
</dbReference>
<dbReference type="PANTHER" id="PTHR30298:SF0">
    <property type="entry name" value="PROTEIN YBFL-RELATED"/>
    <property type="match status" value="1"/>
</dbReference>
<name>A0A081KAH4_9GAMM</name>
<dbReference type="AlphaFoldDB" id="A0A081KAH4"/>
<keyword evidence="3" id="KW-1185">Reference proteome</keyword>
<sequence>MNVFNLMENFSIIYGPRQSGRVEHKPSDTLLLLIICAVIASAEGWEEIEDFGLERLDWLK</sequence>
<evidence type="ECO:0000313" key="2">
    <source>
        <dbReference type="EMBL" id="KEI71150.1"/>
    </source>
</evidence>
<dbReference type="InterPro" id="IPR051698">
    <property type="entry name" value="Transposase_11-like"/>
</dbReference>
<proteinExistence type="predicted"/>
<evidence type="ECO:0000259" key="1">
    <source>
        <dbReference type="Pfam" id="PF13808"/>
    </source>
</evidence>
<dbReference type="EMBL" id="JOJP01000001">
    <property type="protein sequence ID" value="KEI71150.1"/>
    <property type="molecule type" value="Genomic_DNA"/>
</dbReference>
<dbReference type="eggNOG" id="COG5433">
    <property type="taxonomic scope" value="Bacteria"/>
</dbReference>
<organism evidence="2 3">
    <name type="scientific">Endozoicomonas elysicola</name>
    <dbReference type="NCBI Taxonomy" id="305900"/>
    <lineage>
        <taxon>Bacteria</taxon>
        <taxon>Pseudomonadati</taxon>
        <taxon>Pseudomonadota</taxon>
        <taxon>Gammaproteobacteria</taxon>
        <taxon>Oceanospirillales</taxon>
        <taxon>Endozoicomonadaceae</taxon>
        <taxon>Endozoicomonas</taxon>
    </lineage>
</organism>
<gene>
    <name evidence="2" type="ORF">GV64_10705</name>
</gene>
<accession>A0A081KAH4</accession>
<protein>
    <recommendedName>
        <fullName evidence="1">H repeat-associated protein N-terminal domain-containing protein</fullName>
    </recommendedName>
</protein>
<dbReference type="Pfam" id="PF13808">
    <property type="entry name" value="DDE_Tnp_1_assoc"/>
    <property type="match status" value="1"/>
</dbReference>
<reference evidence="2 3" key="1">
    <citation type="submission" date="2014-06" db="EMBL/GenBank/DDBJ databases">
        <title>Whole Genome Sequences of Three Symbiotic Endozoicomonas Bacteria.</title>
        <authorList>
            <person name="Neave M.J."/>
            <person name="Apprill A."/>
            <person name="Voolstra C.R."/>
        </authorList>
    </citation>
    <scope>NUCLEOTIDE SEQUENCE [LARGE SCALE GENOMIC DNA]</scope>
    <source>
        <strain evidence="2 3">DSM 22380</strain>
    </source>
</reference>
<dbReference type="InterPro" id="IPR032806">
    <property type="entry name" value="YbfD_N"/>
</dbReference>
<feature type="domain" description="H repeat-associated protein N-terminal" evidence="1">
    <location>
        <begin position="8"/>
        <end position="60"/>
    </location>
</feature>
<dbReference type="PANTHER" id="PTHR30298">
    <property type="entry name" value="H REPEAT-ASSOCIATED PREDICTED TRANSPOSASE"/>
    <property type="match status" value="1"/>
</dbReference>